<dbReference type="SMART" id="SM00530">
    <property type="entry name" value="HTH_XRE"/>
    <property type="match status" value="1"/>
</dbReference>
<proteinExistence type="predicted"/>
<dbReference type="Gene3D" id="1.10.260.40">
    <property type="entry name" value="lambda repressor-like DNA-binding domains"/>
    <property type="match status" value="1"/>
</dbReference>
<evidence type="ECO:0000313" key="2">
    <source>
        <dbReference type="EMBL" id="MCS1395444.1"/>
    </source>
</evidence>
<dbReference type="RefSeq" id="WP_258858660.1">
    <property type="nucleotide sequence ID" value="NZ_JANTOO010000007.1"/>
</dbReference>
<evidence type="ECO:0000259" key="1">
    <source>
        <dbReference type="PROSITE" id="PS50943"/>
    </source>
</evidence>
<dbReference type="InterPro" id="IPR010982">
    <property type="entry name" value="Lambda_DNA-bd_dom_sf"/>
</dbReference>
<name>A0ABT2DMZ3_9BACI</name>
<comment type="caution">
    <text evidence="2">The sequence shown here is derived from an EMBL/GenBank/DDBJ whole genome shotgun (WGS) entry which is preliminary data.</text>
</comment>
<sequence length="118" mass="13720">MAIIYTRIKEIRNALSMNQTEFAQHLGLSQSTLAMIEVGKRTFSDKHIKIICSTFNINEDWLRNGKGEMFNSSLYEKELIEIFDSLTPETQEYLLVIAKELLNTQQKLLNSKYIDDNQ</sequence>
<dbReference type="EMBL" id="JANTOO010000007">
    <property type="protein sequence ID" value="MCS1395444.1"/>
    <property type="molecule type" value="Genomic_DNA"/>
</dbReference>
<evidence type="ECO:0000313" key="3">
    <source>
        <dbReference type="Proteomes" id="UP001525021"/>
    </source>
</evidence>
<dbReference type="PROSITE" id="PS50943">
    <property type="entry name" value="HTH_CROC1"/>
    <property type="match status" value="1"/>
</dbReference>
<dbReference type="InterPro" id="IPR001387">
    <property type="entry name" value="Cro/C1-type_HTH"/>
</dbReference>
<dbReference type="Proteomes" id="UP001525021">
    <property type="component" value="Unassembled WGS sequence"/>
</dbReference>
<reference evidence="2 3" key="1">
    <citation type="submission" date="2022-08" db="EMBL/GenBank/DDBJ databases">
        <title>Lysinibacillus sequencing.</title>
        <authorList>
            <person name="Dunlap C."/>
        </authorList>
    </citation>
    <scope>NUCLEOTIDE SEQUENCE [LARGE SCALE GENOMIC DNA]</scope>
    <source>
        <strain evidence="2 3">PB211</strain>
    </source>
</reference>
<dbReference type="Pfam" id="PF01381">
    <property type="entry name" value="HTH_3"/>
    <property type="match status" value="1"/>
</dbReference>
<dbReference type="SUPFAM" id="SSF47413">
    <property type="entry name" value="lambda repressor-like DNA-binding domains"/>
    <property type="match status" value="1"/>
</dbReference>
<keyword evidence="3" id="KW-1185">Reference proteome</keyword>
<organism evidence="2 3">
    <name type="scientific">Lysinibacillus pinottii</name>
    <dbReference type="NCBI Taxonomy" id="2973932"/>
    <lineage>
        <taxon>Bacteria</taxon>
        <taxon>Bacillati</taxon>
        <taxon>Bacillota</taxon>
        <taxon>Bacilli</taxon>
        <taxon>Bacillales</taxon>
        <taxon>Bacillaceae</taxon>
        <taxon>Lysinibacillus</taxon>
    </lineage>
</organism>
<gene>
    <name evidence="2" type="ORF">NXZ79_05235</name>
</gene>
<protein>
    <submittedName>
        <fullName evidence="2">Helix-turn-helix domain-containing protein</fullName>
    </submittedName>
</protein>
<dbReference type="CDD" id="cd00093">
    <property type="entry name" value="HTH_XRE"/>
    <property type="match status" value="1"/>
</dbReference>
<feature type="domain" description="HTH cro/C1-type" evidence="1">
    <location>
        <begin position="8"/>
        <end position="62"/>
    </location>
</feature>
<accession>A0ABT2DMZ3</accession>